<dbReference type="InterPro" id="IPR045075">
    <property type="entry name" value="Syf1-like"/>
</dbReference>
<dbReference type="InterPro" id="IPR011990">
    <property type="entry name" value="TPR-like_helical_dom_sf"/>
</dbReference>
<dbReference type="InterPro" id="IPR010491">
    <property type="entry name" value="PRP1_N"/>
</dbReference>
<proteinExistence type="predicted"/>
<dbReference type="Gene3D" id="1.25.40.10">
    <property type="entry name" value="Tetratricopeptide repeat domain"/>
    <property type="match status" value="4"/>
</dbReference>
<dbReference type="GO" id="GO:0000244">
    <property type="term" value="P:spliceosomal tri-snRNP complex assembly"/>
    <property type="evidence" value="ECO:0007669"/>
    <property type="project" value="TreeGrafter"/>
</dbReference>
<sequence length="891" mass="102455">MERKSFLDQEPPPGYIAGIGRGATGFTTQADLGSSRRLPAGSFALEDENNVDDDGRFLDADNDDTGRFGSVSDDDGDADRIYDAIEAKLQRKKARPRKRAQKNALEDENKVQVEEISIGQSIRTIGEEFKEYKEKLSEVSAEDWLNLPDSGDFTKRNKRARKEMQERQRFYRNSDFVTSGLRDVGSTGDQALLDEKDVDLTGLSLAKEKVLAGQLTSLRDDKAESVDAETYLSQLQDVSGEISTEIGDYHKTRTLFAKMRETNPYKPDAWIASARLEYEAKKYKRARELIQQGCEKCPKSEEAWLVNIEMNKQDASVCKVIIAEAVRYNAKSVRLWLCAASLETDSLSKKRILKKALEFLPRSSELWMEVVKYEEDETMALRMMQKATELVPGNVLLWLEYARLGNSKQILEEALEKVDSADAHIVWIELAKEEEQRTGNEVKIGHIVESCFEHTSLGRETWLDIASQCEKDGFSLVARAIVFNSMNLGVTDDDKLDIWKAEALERSPEISRSIYMFITANFPQDIESWMNFIKMEKTLRQYDQLYVVYEMATRANPKYELFYLMYAKDKWKEDGDVEKAKAIIDEGLQMNPDSEDLWFAALKLRSGEEARQLFVKCREQLGKKTARVWYKNVTFERQNENLIAAKELAEQGTQHHPKEFKLYLQWGQILEEENRLEQAAEIYYKGTLLCPNSPLLWVYLVRAYEKLGNLIKARSILDQSVVSNPLSDQIQLERVLLEERAHNRSQAERILSTALKKLPHSAVLWRQNILYAKPSHRKNLYTTALNSTNDHPMIILTIAKDMWLSGKVARAKQFFDACYEKDPGYGDYYIHYYAFLMKHGTKGEIRELEARFKENDPHSGEEWCVLMKDVHRKDTDLELLRKAAEKAAGKI</sequence>
<reference evidence="8" key="2">
    <citation type="submission" date="2021-01" db="EMBL/GenBank/DDBJ databases">
        <authorList>
            <person name="Schikora-Tamarit M.A."/>
        </authorList>
    </citation>
    <scope>NUCLEOTIDE SEQUENCE</scope>
    <source>
        <strain evidence="8">NCAIM Y.01608</strain>
    </source>
</reference>
<dbReference type="PANTHER" id="PTHR11246:SF1">
    <property type="entry name" value="PRE-MRNA-PROCESSING FACTOR 6"/>
    <property type="match status" value="1"/>
</dbReference>
<protein>
    <recommendedName>
        <fullName evidence="7">PRP1 splicing factor N-terminal domain-containing protein</fullName>
    </recommendedName>
</protein>
<evidence type="ECO:0000259" key="7">
    <source>
        <dbReference type="Pfam" id="PF06424"/>
    </source>
</evidence>
<dbReference type="InterPro" id="IPR019734">
    <property type="entry name" value="TPR_rpt"/>
</dbReference>
<dbReference type="Pfam" id="PF06424">
    <property type="entry name" value="PRP1_N"/>
    <property type="match status" value="1"/>
</dbReference>
<dbReference type="AlphaFoldDB" id="A0A9P8T006"/>
<feature type="region of interest" description="Disordered" evidence="6">
    <location>
        <begin position="1"/>
        <end position="76"/>
    </location>
</feature>
<dbReference type="GO" id="GO:0071013">
    <property type="term" value="C:catalytic step 2 spliceosome"/>
    <property type="evidence" value="ECO:0007669"/>
    <property type="project" value="TreeGrafter"/>
</dbReference>
<comment type="caution">
    <text evidence="8">The sequence shown here is derived from an EMBL/GenBank/DDBJ whole genome shotgun (WGS) entry which is preliminary data.</text>
</comment>
<evidence type="ECO:0000313" key="8">
    <source>
        <dbReference type="EMBL" id="KAH3660664.1"/>
    </source>
</evidence>
<organism evidence="8 9">
    <name type="scientific">Ogataea polymorpha</name>
    <dbReference type="NCBI Taxonomy" id="460523"/>
    <lineage>
        <taxon>Eukaryota</taxon>
        <taxon>Fungi</taxon>
        <taxon>Dikarya</taxon>
        <taxon>Ascomycota</taxon>
        <taxon>Saccharomycotina</taxon>
        <taxon>Pichiomycetes</taxon>
        <taxon>Pichiales</taxon>
        <taxon>Pichiaceae</taxon>
        <taxon>Ogataea</taxon>
    </lineage>
</organism>
<dbReference type="InterPro" id="IPR003107">
    <property type="entry name" value="HAT"/>
</dbReference>
<keyword evidence="2" id="KW-0507">mRNA processing</keyword>
<keyword evidence="4" id="KW-0508">mRNA splicing</keyword>
<evidence type="ECO:0000256" key="1">
    <source>
        <dbReference type="ARBA" id="ARBA00004123"/>
    </source>
</evidence>
<evidence type="ECO:0000256" key="3">
    <source>
        <dbReference type="ARBA" id="ARBA00022737"/>
    </source>
</evidence>
<dbReference type="EMBL" id="JAEUBD010001468">
    <property type="protein sequence ID" value="KAH3660664.1"/>
    <property type="molecule type" value="Genomic_DNA"/>
</dbReference>
<evidence type="ECO:0000256" key="6">
    <source>
        <dbReference type="SAM" id="MobiDB-lite"/>
    </source>
</evidence>
<feature type="domain" description="PRP1 splicing factor N-terminal" evidence="7">
    <location>
        <begin position="11"/>
        <end position="156"/>
    </location>
</feature>
<keyword evidence="3" id="KW-0677">Repeat</keyword>
<accession>A0A9P8T006</accession>
<evidence type="ECO:0000256" key="5">
    <source>
        <dbReference type="ARBA" id="ARBA00023242"/>
    </source>
</evidence>
<dbReference type="GO" id="GO:0046540">
    <property type="term" value="C:U4/U6 x U5 tri-snRNP complex"/>
    <property type="evidence" value="ECO:0007669"/>
    <property type="project" value="TreeGrafter"/>
</dbReference>
<comment type="subcellular location">
    <subcellularLocation>
        <location evidence="1">Nucleus</location>
    </subcellularLocation>
</comment>
<dbReference type="SMART" id="SM00386">
    <property type="entry name" value="HAT"/>
    <property type="match status" value="12"/>
</dbReference>
<dbReference type="SUPFAM" id="SSF48452">
    <property type="entry name" value="TPR-like"/>
    <property type="match status" value="3"/>
</dbReference>
<evidence type="ECO:0000313" key="9">
    <source>
        <dbReference type="Proteomes" id="UP000788993"/>
    </source>
</evidence>
<reference evidence="8" key="1">
    <citation type="journal article" date="2021" name="Open Biol.">
        <title>Shared evolutionary footprints suggest mitochondrial oxidative damage underlies multiple complex I losses in fungi.</title>
        <authorList>
            <person name="Schikora-Tamarit M.A."/>
            <person name="Marcet-Houben M."/>
            <person name="Nosek J."/>
            <person name="Gabaldon T."/>
        </authorList>
    </citation>
    <scope>NUCLEOTIDE SEQUENCE</scope>
    <source>
        <strain evidence="8">NCAIM Y.01608</strain>
    </source>
</reference>
<dbReference type="Proteomes" id="UP000788993">
    <property type="component" value="Unassembled WGS sequence"/>
</dbReference>
<keyword evidence="9" id="KW-1185">Reference proteome</keyword>
<dbReference type="PANTHER" id="PTHR11246">
    <property type="entry name" value="PRE-MRNA SPLICING FACTOR"/>
    <property type="match status" value="1"/>
</dbReference>
<name>A0A9P8T006_9ASCO</name>
<evidence type="ECO:0000256" key="2">
    <source>
        <dbReference type="ARBA" id="ARBA00022664"/>
    </source>
</evidence>
<keyword evidence="5" id="KW-0539">Nucleus</keyword>
<evidence type="ECO:0000256" key="4">
    <source>
        <dbReference type="ARBA" id="ARBA00023187"/>
    </source>
</evidence>
<dbReference type="Pfam" id="PF13428">
    <property type="entry name" value="TPR_14"/>
    <property type="match status" value="1"/>
</dbReference>
<dbReference type="SMART" id="SM00028">
    <property type="entry name" value="TPR"/>
    <property type="match status" value="3"/>
</dbReference>
<gene>
    <name evidence="8" type="ORF">OGATHE_004996</name>
</gene>